<reference evidence="14" key="3">
    <citation type="submission" date="2025-09" db="UniProtKB">
        <authorList>
            <consortium name="Ensembl"/>
        </authorList>
    </citation>
    <scope>IDENTIFICATION</scope>
</reference>
<comment type="subcellular location">
    <subcellularLocation>
        <location evidence="1">Cell membrane</location>
        <topology evidence="1">Multi-pass membrane protein</topology>
    </subcellularLocation>
</comment>
<keyword evidence="6 13" id="KW-1133">Transmembrane helix</keyword>
<dbReference type="GO" id="GO:0034707">
    <property type="term" value="C:chloride channel complex"/>
    <property type="evidence" value="ECO:0007669"/>
    <property type="project" value="UniProtKB-UniRule"/>
</dbReference>
<evidence type="ECO:0000256" key="6">
    <source>
        <dbReference type="ARBA" id="ARBA00022989"/>
    </source>
</evidence>
<comment type="similarity">
    <text evidence="2 13">Belongs to the tweety family.</text>
</comment>
<feature type="transmembrane region" description="Helical" evidence="13">
    <location>
        <begin position="100"/>
        <end position="122"/>
    </location>
</feature>
<accession>A0A8C3C2S6</accession>
<evidence type="ECO:0000256" key="7">
    <source>
        <dbReference type="ARBA" id="ARBA00023065"/>
    </source>
</evidence>
<evidence type="ECO:0000256" key="10">
    <source>
        <dbReference type="ARBA" id="ARBA00023180"/>
    </source>
</evidence>
<dbReference type="Proteomes" id="UP000694556">
    <property type="component" value="Chromosome 15"/>
</dbReference>
<evidence type="ECO:0000256" key="8">
    <source>
        <dbReference type="ARBA" id="ARBA00023136"/>
    </source>
</evidence>
<keyword evidence="10" id="KW-0325">Glycoprotein</keyword>
<keyword evidence="4" id="KW-1003">Cell membrane</keyword>
<feature type="transmembrane region" description="Helical" evidence="13">
    <location>
        <begin position="57"/>
        <end position="79"/>
    </location>
</feature>
<dbReference type="GO" id="GO:0072320">
    <property type="term" value="F:volume-sensitive chloride channel activity"/>
    <property type="evidence" value="ECO:0007669"/>
    <property type="project" value="TreeGrafter"/>
</dbReference>
<protein>
    <recommendedName>
        <fullName evidence="13">Protein tweety homolog</fullName>
    </recommendedName>
</protein>
<keyword evidence="15" id="KW-1185">Reference proteome</keyword>
<evidence type="ECO:0000256" key="2">
    <source>
        <dbReference type="ARBA" id="ARBA00009849"/>
    </source>
</evidence>
<keyword evidence="9 13" id="KW-0869">Chloride channel</keyword>
<evidence type="ECO:0000256" key="4">
    <source>
        <dbReference type="ARBA" id="ARBA00022475"/>
    </source>
</evidence>
<evidence type="ECO:0000256" key="13">
    <source>
        <dbReference type="RuleBase" id="RU361114"/>
    </source>
</evidence>
<reference evidence="14" key="1">
    <citation type="submission" date="2018-09" db="EMBL/GenBank/DDBJ databases">
        <title>Common duck and Muscovy duck high density SNP chip.</title>
        <authorList>
            <person name="Vignal A."/>
            <person name="Thebault N."/>
            <person name="Warren W.C."/>
        </authorList>
    </citation>
    <scope>NUCLEOTIDE SEQUENCE [LARGE SCALE GENOMIC DNA]</scope>
</reference>
<keyword evidence="11 13" id="KW-0868">Chloride</keyword>
<proteinExistence type="inferred from homology"/>
<evidence type="ECO:0000256" key="11">
    <source>
        <dbReference type="ARBA" id="ARBA00023214"/>
    </source>
</evidence>
<evidence type="ECO:0000313" key="14">
    <source>
        <dbReference type="Ensembl" id="ENSCMMP00000015158.1"/>
    </source>
</evidence>
<evidence type="ECO:0000256" key="12">
    <source>
        <dbReference type="ARBA" id="ARBA00023303"/>
    </source>
</evidence>
<dbReference type="PANTHER" id="PTHR12424:SF4">
    <property type="entry name" value="PROTEIN TWEETY HOMOLOG 3"/>
    <property type="match status" value="1"/>
</dbReference>
<evidence type="ECO:0000256" key="3">
    <source>
        <dbReference type="ARBA" id="ARBA00022448"/>
    </source>
</evidence>
<dbReference type="Ensembl" id="ENSCMMT00000016676.1">
    <property type="protein sequence ID" value="ENSCMMP00000015158.1"/>
    <property type="gene ID" value="ENSCMMG00000009627.1"/>
</dbReference>
<keyword evidence="12 13" id="KW-0407">Ion channel</keyword>
<sequence length="228" mass="25388">DHVLSCASLPWSLAACNRQLGSAAPRLWGDPGQREQSWGWGLGLAGEFVQRLGSGQALLLLGGVALSCLALDLLFLLFYSFWLCCRHRKSEEHLNADCCCTAWCVIIATLVCSAGIAVGFYGNGETSDGIHRLTYSLRHANRTVAGVQDRVLDTAVALNQTVEPNLLVLEEMFAKQTDYLHIIQKLQGLLDDLVRQTTEIPFWKNEELSLEELAIQIDLYDWYRCVLC</sequence>
<evidence type="ECO:0000256" key="1">
    <source>
        <dbReference type="ARBA" id="ARBA00004651"/>
    </source>
</evidence>
<keyword evidence="8 13" id="KW-0472">Membrane</keyword>
<dbReference type="Pfam" id="PF04906">
    <property type="entry name" value="Tweety"/>
    <property type="match status" value="1"/>
</dbReference>
<dbReference type="InterPro" id="IPR006990">
    <property type="entry name" value="Tweety"/>
</dbReference>
<keyword evidence="7 13" id="KW-0406">Ion transport</keyword>
<keyword evidence="5 13" id="KW-0812">Transmembrane</keyword>
<evidence type="ECO:0000256" key="9">
    <source>
        <dbReference type="ARBA" id="ARBA00023173"/>
    </source>
</evidence>
<name>A0A8C3C2S6_CAIMO</name>
<organism evidence="14 15">
    <name type="scientific">Cairina moschata</name>
    <name type="common">Muscovy duck</name>
    <dbReference type="NCBI Taxonomy" id="8855"/>
    <lineage>
        <taxon>Eukaryota</taxon>
        <taxon>Metazoa</taxon>
        <taxon>Chordata</taxon>
        <taxon>Craniata</taxon>
        <taxon>Vertebrata</taxon>
        <taxon>Euteleostomi</taxon>
        <taxon>Archelosauria</taxon>
        <taxon>Archosauria</taxon>
        <taxon>Dinosauria</taxon>
        <taxon>Saurischia</taxon>
        <taxon>Theropoda</taxon>
        <taxon>Coelurosauria</taxon>
        <taxon>Aves</taxon>
        <taxon>Neognathae</taxon>
        <taxon>Galloanserae</taxon>
        <taxon>Anseriformes</taxon>
        <taxon>Anatidae</taxon>
        <taxon>Anatinae</taxon>
        <taxon>Cairina</taxon>
    </lineage>
</organism>
<dbReference type="PANTHER" id="PTHR12424">
    <property type="entry name" value="TWEETY-RELATED"/>
    <property type="match status" value="1"/>
</dbReference>
<keyword evidence="3 13" id="KW-0813">Transport</keyword>
<evidence type="ECO:0000313" key="15">
    <source>
        <dbReference type="Proteomes" id="UP000694556"/>
    </source>
</evidence>
<dbReference type="AlphaFoldDB" id="A0A8C3C2S6"/>
<comment type="caution">
    <text evidence="13">Lacks conserved residue(s) required for the propagation of feature annotation.</text>
</comment>
<evidence type="ECO:0000256" key="5">
    <source>
        <dbReference type="ARBA" id="ARBA00022692"/>
    </source>
</evidence>
<dbReference type="GO" id="GO:0005229">
    <property type="term" value="F:intracellularly calcium-gated chloride channel activity"/>
    <property type="evidence" value="ECO:0007669"/>
    <property type="project" value="TreeGrafter"/>
</dbReference>
<reference evidence="14" key="2">
    <citation type="submission" date="2025-08" db="UniProtKB">
        <authorList>
            <consortium name="Ensembl"/>
        </authorList>
    </citation>
    <scope>IDENTIFICATION</scope>
</reference>
<dbReference type="GO" id="GO:0005886">
    <property type="term" value="C:plasma membrane"/>
    <property type="evidence" value="ECO:0007669"/>
    <property type="project" value="UniProtKB-SubCell"/>
</dbReference>
<comment type="function">
    <text evidence="13">Probable chloride channel.</text>
</comment>